<dbReference type="EMBL" id="BONY01000007">
    <property type="protein sequence ID" value="GIH03356.1"/>
    <property type="molecule type" value="Genomic_DNA"/>
</dbReference>
<dbReference type="Gene3D" id="3.40.1170.60">
    <property type="match status" value="1"/>
</dbReference>
<dbReference type="CDD" id="cd03468">
    <property type="entry name" value="PolY_like"/>
    <property type="match status" value="1"/>
</dbReference>
<evidence type="ECO:0000256" key="1">
    <source>
        <dbReference type="ARBA" id="ARBA00022763"/>
    </source>
</evidence>
<organism evidence="3 4">
    <name type="scientific">Rhizocola hellebori</name>
    <dbReference type="NCBI Taxonomy" id="1392758"/>
    <lineage>
        <taxon>Bacteria</taxon>
        <taxon>Bacillati</taxon>
        <taxon>Actinomycetota</taxon>
        <taxon>Actinomycetes</taxon>
        <taxon>Micromonosporales</taxon>
        <taxon>Micromonosporaceae</taxon>
        <taxon>Rhizocola</taxon>
    </lineage>
</organism>
<dbReference type="InterPro" id="IPR043502">
    <property type="entry name" value="DNA/RNA_pol_sf"/>
</dbReference>
<dbReference type="PANTHER" id="PTHR35369">
    <property type="entry name" value="BLR3025 PROTEIN-RELATED"/>
    <property type="match status" value="1"/>
</dbReference>
<dbReference type="GO" id="GO:0006281">
    <property type="term" value="P:DNA repair"/>
    <property type="evidence" value="ECO:0007669"/>
    <property type="project" value="InterPro"/>
</dbReference>
<dbReference type="PANTHER" id="PTHR35369:SF2">
    <property type="entry name" value="BLR3025 PROTEIN"/>
    <property type="match status" value="1"/>
</dbReference>
<evidence type="ECO:0000313" key="4">
    <source>
        <dbReference type="Proteomes" id="UP000612899"/>
    </source>
</evidence>
<gene>
    <name evidence="3" type="ORF">Rhe02_14230</name>
</gene>
<dbReference type="InterPro" id="IPR001126">
    <property type="entry name" value="UmuC"/>
</dbReference>
<keyword evidence="4" id="KW-1185">Reference proteome</keyword>
<keyword evidence="1" id="KW-0227">DNA damage</keyword>
<evidence type="ECO:0000259" key="2">
    <source>
        <dbReference type="Pfam" id="PF00817"/>
    </source>
</evidence>
<reference evidence="3" key="1">
    <citation type="submission" date="2021-01" db="EMBL/GenBank/DDBJ databases">
        <title>Whole genome shotgun sequence of Rhizocola hellebori NBRC 109834.</title>
        <authorList>
            <person name="Komaki H."/>
            <person name="Tamura T."/>
        </authorList>
    </citation>
    <scope>NUCLEOTIDE SEQUENCE</scope>
    <source>
        <strain evidence="3">NBRC 109834</strain>
    </source>
</reference>
<protein>
    <submittedName>
        <fullName evidence="3">DNA polymerase</fullName>
    </submittedName>
</protein>
<sequence length="478" mass="51320">MAVMHANKVVASSSAARAQGVRRGLRKRDAQSRCSRLIVVEHDPGRDMRAYEPVVAAVEQLAAGVAVLRPGVCAFAARGPARYFGGEAAAAEKLVDQVANECGVEAQIGVADGAFAALLAARAGKLIGEEETAEFLAGLSVSTLERPELADLLWRLGVRTLGDFAALPPGDVLARFGLDAALAQRLAAGRDDRPLAVRQPPPDLDVQERFAEPVERVDMAAFAARALAERLHEKLTGYGLVCTRLAIVAITADGQELERVWRHDGVLTAQAIADRTRWQLEGWLTSRKLACGIIALQLIPEGVLAQVGLQPGLWGEAGAERDRAHRAMHRVQGMLGPESVVTAVLGGGRDPLLQATMVAWGDERKPALAQGPWPGRLPPPSPAVVAQQEQPVEVISEAGEQVRVDARLALNADPGFVVMGRSKVEIVAWSGPWPVDERWWVVEQRPHRLVRLQVLLANGQALLLILSGGEWSIPAEFD</sequence>
<dbReference type="Proteomes" id="UP000612899">
    <property type="component" value="Unassembled WGS sequence"/>
</dbReference>
<name>A0A8J3VEI7_9ACTN</name>
<dbReference type="InterPro" id="IPR050356">
    <property type="entry name" value="SulA_CellDiv_inhibitor"/>
</dbReference>
<feature type="domain" description="UmuC" evidence="2">
    <location>
        <begin position="2"/>
        <end position="121"/>
    </location>
</feature>
<proteinExistence type="predicted"/>
<dbReference type="Pfam" id="PF00817">
    <property type="entry name" value="IMS"/>
    <property type="match status" value="1"/>
</dbReference>
<comment type="caution">
    <text evidence="3">The sequence shown here is derived from an EMBL/GenBank/DDBJ whole genome shotgun (WGS) entry which is preliminary data.</text>
</comment>
<accession>A0A8J3VEI7</accession>
<dbReference type="AlphaFoldDB" id="A0A8J3VEI7"/>
<dbReference type="SUPFAM" id="SSF56672">
    <property type="entry name" value="DNA/RNA polymerases"/>
    <property type="match status" value="1"/>
</dbReference>
<evidence type="ECO:0000313" key="3">
    <source>
        <dbReference type="EMBL" id="GIH03356.1"/>
    </source>
</evidence>